<dbReference type="RefSeq" id="WP_016356029.1">
    <property type="nucleotide sequence ID" value="NZ_CP017952.1"/>
</dbReference>
<keyword evidence="2" id="KW-0378">Hydrolase</keyword>
<evidence type="ECO:0000313" key="5">
    <source>
        <dbReference type="EMBL" id="RLU56804.1"/>
    </source>
</evidence>
<dbReference type="InterPro" id="IPR002901">
    <property type="entry name" value="MGlyc_endo_b_GlcNAc-like_dom"/>
</dbReference>
<protein>
    <submittedName>
        <fullName evidence="5">N-acetylmuramidase</fullName>
    </submittedName>
</protein>
<dbReference type="SMART" id="SM00047">
    <property type="entry name" value="LYZ2"/>
    <property type="match status" value="1"/>
</dbReference>
<dbReference type="EMBL" id="CP007586">
    <property type="protein sequence ID" value="AHY15898.1"/>
    <property type="molecule type" value="Genomic_DNA"/>
</dbReference>
<evidence type="ECO:0000313" key="4">
    <source>
        <dbReference type="EMBL" id="AHY15898.1"/>
    </source>
</evidence>
<dbReference type="Pfam" id="PF01832">
    <property type="entry name" value="Glucosaminidase"/>
    <property type="match status" value="1"/>
</dbReference>
<dbReference type="Gene3D" id="4.10.80.30">
    <property type="entry name" value="DNA polymerase, domain 6"/>
    <property type="match status" value="1"/>
</dbReference>
<dbReference type="Proteomes" id="UP000025245">
    <property type="component" value="Chromosome"/>
</dbReference>
<reference evidence="4 6" key="1">
    <citation type="journal article" date="2014" name="Genome Announc.">
        <title>Complete Genome Sequence of a Virulent Strain, Streptococcus iniae ISET0901, Isolated from Diseased Tilapia.</title>
        <authorList>
            <person name="Pridgeon J.W."/>
            <person name="Zhang D."/>
            <person name="Zhang L."/>
        </authorList>
    </citation>
    <scope>NUCLEOTIDE SEQUENCE [LARGE SCALE GENOMIC DNA]</scope>
    <source>
        <strain evidence="4 6">ISET0901</strain>
    </source>
</reference>
<proteinExistence type="inferred from homology"/>
<organism evidence="5 7">
    <name type="scientific">Streptococcus iniae</name>
    <name type="common">Streptococcus shiloi</name>
    <dbReference type="NCBI Taxonomy" id="1346"/>
    <lineage>
        <taxon>Bacteria</taxon>
        <taxon>Bacillati</taxon>
        <taxon>Bacillota</taxon>
        <taxon>Bacilli</taxon>
        <taxon>Lactobacillales</taxon>
        <taxon>Streptococcaceae</taxon>
        <taxon>Streptococcus</taxon>
    </lineage>
</organism>
<accession>A0A3L8GK14</accession>
<dbReference type="InterPro" id="IPR051056">
    <property type="entry name" value="Glycosyl_Hydrolase_73"/>
</dbReference>
<dbReference type="PANTHER" id="PTHR33308">
    <property type="entry name" value="PEPTIDOGLYCAN HYDROLASE FLGJ"/>
    <property type="match status" value="1"/>
</dbReference>
<dbReference type="KEGG" id="siq:DQ08_05405"/>
<dbReference type="KEGG" id="sio:DW64_05400"/>
<dbReference type="STRING" id="1346.BMF34_05480"/>
<evidence type="ECO:0000256" key="1">
    <source>
        <dbReference type="ARBA" id="ARBA00010266"/>
    </source>
</evidence>
<dbReference type="Gene3D" id="1.10.530.10">
    <property type="match status" value="1"/>
</dbReference>
<evidence type="ECO:0000259" key="3">
    <source>
        <dbReference type="SMART" id="SM00047"/>
    </source>
</evidence>
<evidence type="ECO:0000313" key="6">
    <source>
        <dbReference type="Proteomes" id="UP000025245"/>
    </source>
</evidence>
<dbReference type="Proteomes" id="UP000269148">
    <property type="component" value="Unassembled WGS sequence"/>
</dbReference>
<evidence type="ECO:0000256" key="2">
    <source>
        <dbReference type="ARBA" id="ARBA00022801"/>
    </source>
</evidence>
<reference evidence="5 7" key="2">
    <citation type="submission" date="2018-06" db="EMBL/GenBank/DDBJ databases">
        <title>Mutators as drivers of adaptation in pathogenic bacteria and a risk factor for host jumps and vaccine escape.</title>
        <authorList>
            <person name="Barnes A.C."/>
            <person name="Silayeva O."/>
        </authorList>
    </citation>
    <scope>NUCLEOTIDE SEQUENCE [LARGE SCALE GENOMIC DNA]</scope>
    <source>
        <strain evidence="5 7">QMA0445</strain>
    </source>
</reference>
<dbReference type="OrthoDB" id="2155627at2"/>
<name>A0A3L8GK14_STRIN</name>
<keyword evidence="6" id="KW-1185">Reference proteome</keyword>
<evidence type="ECO:0000313" key="7">
    <source>
        <dbReference type="Proteomes" id="UP000269148"/>
    </source>
</evidence>
<dbReference type="EMBL" id="QLQD01000053">
    <property type="protein sequence ID" value="RLU56804.1"/>
    <property type="molecule type" value="Genomic_DNA"/>
</dbReference>
<sequence>MGRKKRKRSYQLKKTSSKGFKLTVLSFVLLTLLVSVWSLKKARQDLKPLAETASLSFIRKSAHSAADIARKNDLYTSVMLAQATLESQNGQSQLSQKPYYNFFGVKGDYKGKSAVLPTLEDDGQGNLYTVDAKFRSYGKMINSFKDYATVLSDPLYENTHKAKTKHYQEATATLTGRYATDTSYHVKLNNLIETYRLYYFDYPF</sequence>
<feature type="domain" description="Mannosyl-glycoprotein endo-beta-N-acetylglucosamidase-like" evidence="3">
    <location>
        <begin position="47"/>
        <end position="201"/>
    </location>
</feature>
<dbReference type="PANTHER" id="PTHR33308:SF9">
    <property type="entry name" value="PEPTIDOGLYCAN HYDROLASE FLGJ"/>
    <property type="match status" value="1"/>
</dbReference>
<dbReference type="GO" id="GO:0004040">
    <property type="term" value="F:amidase activity"/>
    <property type="evidence" value="ECO:0007669"/>
    <property type="project" value="InterPro"/>
</dbReference>
<dbReference type="AlphaFoldDB" id="A0A3L8GK14"/>
<gene>
    <name evidence="5" type="ORF">DIY07_05700</name>
    <name evidence="4" type="ORF">DQ08_05405</name>
</gene>
<comment type="similarity">
    <text evidence="1">Belongs to the glycosyl hydrolase 73 family.</text>
</comment>